<dbReference type="EMBL" id="BMYZ01000001">
    <property type="protein sequence ID" value="GGY62079.1"/>
    <property type="molecule type" value="Genomic_DNA"/>
</dbReference>
<keyword evidence="3 6" id="KW-0812">Transmembrane</keyword>
<feature type="transmembrane region" description="Helical" evidence="6">
    <location>
        <begin position="253"/>
        <end position="276"/>
    </location>
</feature>
<organism evidence="7 8">
    <name type="scientific">Cellvibrio zantedeschiae</name>
    <dbReference type="NCBI Taxonomy" id="1237077"/>
    <lineage>
        <taxon>Bacteria</taxon>
        <taxon>Pseudomonadati</taxon>
        <taxon>Pseudomonadota</taxon>
        <taxon>Gammaproteobacteria</taxon>
        <taxon>Cellvibrionales</taxon>
        <taxon>Cellvibrionaceae</taxon>
        <taxon>Cellvibrio</taxon>
    </lineage>
</organism>
<evidence type="ECO:0000256" key="2">
    <source>
        <dbReference type="ARBA" id="ARBA00009773"/>
    </source>
</evidence>
<dbReference type="InterPro" id="IPR002549">
    <property type="entry name" value="AI-2E-like"/>
</dbReference>
<evidence type="ECO:0000313" key="8">
    <source>
        <dbReference type="Proteomes" id="UP000619761"/>
    </source>
</evidence>
<dbReference type="Pfam" id="PF01594">
    <property type="entry name" value="AI-2E_transport"/>
    <property type="match status" value="1"/>
</dbReference>
<keyword evidence="5 6" id="KW-0472">Membrane</keyword>
<proteinExistence type="inferred from homology"/>
<name>A0ABQ3AMK3_9GAMM</name>
<evidence type="ECO:0000256" key="1">
    <source>
        <dbReference type="ARBA" id="ARBA00004141"/>
    </source>
</evidence>
<keyword evidence="8" id="KW-1185">Reference proteome</keyword>
<evidence type="ECO:0000256" key="6">
    <source>
        <dbReference type="SAM" id="Phobius"/>
    </source>
</evidence>
<evidence type="ECO:0000256" key="3">
    <source>
        <dbReference type="ARBA" id="ARBA00022692"/>
    </source>
</evidence>
<reference evidence="8" key="1">
    <citation type="journal article" date="2019" name="Int. J. Syst. Evol. Microbiol.">
        <title>The Global Catalogue of Microorganisms (GCM) 10K type strain sequencing project: providing services to taxonomists for standard genome sequencing and annotation.</title>
        <authorList>
            <consortium name="The Broad Institute Genomics Platform"/>
            <consortium name="The Broad Institute Genome Sequencing Center for Infectious Disease"/>
            <person name="Wu L."/>
            <person name="Ma J."/>
        </authorList>
    </citation>
    <scope>NUCLEOTIDE SEQUENCE [LARGE SCALE GENOMIC DNA]</scope>
    <source>
        <strain evidence="8">KCTC 32239</strain>
    </source>
</reference>
<feature type="transmembrane region" description="Helical" evidence="6">
    <location>
        <begin position="228"/>
        <end position="246"/>
    </location>
</feature>
<feature type="transmembrane region" description="Helical" evidence="6">
    <location>
        <begin position="12"/>
        <end position="45"/>
    </location>
</feature>
<evidence type="ECO:0000256" key="5">
    <source>
        <dbReference type="ARBA" id="ARBA00023136"/>
    </source>
</evidence>
<feature type="transmembrane region" description="Helical" evidence="6">
    <location>
        <begin position="296"/>
        <end position="325"/>
    </location>
</feature>
<evidence type="ECO:0000313" key="7">
    <source>
        <dbReference type="EMBL" id="GGY62079.1"/>
    </source>
</evidence>
<feature type="transmembrane region" description="Helical" evidence="6">
    <location>
        <begin position="203"/>
        <end position="222"/>
    </location>
</feature>
<comment type="similarity">
    <text evidence="2">Belongs to the autoinducer-2 exporter (AI-2E) (TC 2.A.86) family.</text>
</comment>
<comment type="subcellular location">
    <subcellularLocation>
        <location evidence="1">Membrane</location>
        <topology evidence="1">Multi-pass membrane protein</topology>
    </subcellularLocation>
</comment>
<feature type="transmembrane region" description="Helical" evidence="6">
    <location>
        <begin position="66"/>
        <end position="86"/>
    </location>
</feature>
<dbReference type="Proteomes" id="UP000619761">
    <property type="component" value="Unassembled WGS sequence"/>
</dbReference>
<protein>
    <submittedName>
        <fullName evidence="7">Membrane protein</fullName>
    </submittedName>
</protein>
<comment type="caution">
    <text evidence="7">The sequence shown here is derived from an EMBL/GenBank/DDBJ whole genome shotgun (WGS) entry which is preliminary data.</text>
</comment>
<accession>A0ABQ3AMK3</accession>
<dbReference type="RefSeq" id="WP_189415209.1">
    <property type="nucleotide sequence ID" value="NZ_BMYZ01000001.1"/>
</dbReference>
<gene>
    <name evidence="7" type="ORF">GCM10011613_01920</name>
</gene>
<keyword evidence="4 6" id="KW-1133">Transmembrane helix</keyword>
<evidence type="ECO:0000256" key="4">
    <source>
        <dbReference type="ARBA" id="ARBA00022989"/>
    </source>
</evidence>
<sequence length="335" mass="36382">MINNKITYPEIASYILIAGALLVILTYGLLVALFAGLLVHSLVLILSPSLDLGVGKGRARMVSVSVIGTFIITALTLAVWGAISFFQSEAGSTHALLQKMADIVEASRAQCPVWICSHLPDNTEELREFIANWMREHSQYAQSISTHAGHTLVRILLGMIIGAMISLHMVNQLPSAPLAAALLDRIKTLSRAFKKVVFAQVRISAVNTFFTGLYVLVVLPLLDIHLPMAKSLVVITFVAGLLPIVGNLISNTILVIVALPFGIPVAASSLVFLIVLHKLEYFLNAKIIGTQIQAKAWELLIAMLVMESIFGIAGVVAAPIFYAYLKQELINRHLI</sequence>